<evidence type="ECO:0008006" key="3">
    <source>
        <dbReference type="Google" id="ProtNLM"/>
    </source>
</evidence>
<evidence type="ECO:0000313" key="1">
    <source>
        <dbReference type="EMBL" id="NEU04163.1"/>
    </source>
</evidence>
<accession>A0A6M0H243</accession>
<evidence type="ECO:0000313" key="2">
    <source>
        <dbReference type="Proteomes" id="UP000481872"/>
    </source>
</evidence>
<keyword evidence="2" id="KW-1185">Reference proteome</keyword>
<reference evidence="1 2" key="1">
    <citation type="submission" date="2020-02" db="EMBL/GenBank/DDBJ databases">
        <title>Genome assembly of a novel Clostridium senegalense strain.</title>
        <authorList>
            <person name="Gupta T.B."/>
            <person name="Jauregui R."/>
            <person name="Maclean P."/>
            <person name="Nawarathana A."/>
            <person name="Brightwell G."/>
        </authorList>
    </citation>
    <scope>NUCLEOTIDE SEQUENCE [LARGE SCALE GENOMIC DNA]</scope>
    <source>
        <strain evidence="1 2">AGRFS4</strain>
    </source>
</reference>
<comment type="caution">
    <text evidence="1">The sequence shown here is derived from an EMBL/GenBank/DDBJ whole genome shotgun (WGS) entry which is preliminary data.</text>
</comment>
<sequence>MNKIKKSKVSMCVALLLIINLIFPTMGFEVKAKGLICNEIKVRVEGTNKTLFDKQFEITNEEVVKDVIKNSIGEDNVDGLESNFITGVLGEKRESHIGWMYYLIDKDGNVKQGDVISNEKIKDINNYYYKELVLHMAKWSDGITCVPKVTYSNVNNNYTLKITEQNIMMGIDERNAKDVNIKVDGVGEYKTDENGQATFKIKSGENKVHIYKTLKDSKGVEYPAIVRQSFTLTGDVIDNDVNIAKILDDFNKNYENQELNYKKLLALNYYNEVNRTDFTLEESDNASSYASNIMGILALSENPYNYKEINYVEKLLKSQDDDGEFIVSENDKGSATTLASCIIALDMAKADFDKNKAVKALINKINDSGFEDIDIITNSMIALSKHRDIEGVNDIINLSIEKLKEMQLEGGGFDYCGFGNSPYSTGPAIQALISVGENLNSEKWNKGRTPIEALLACKIEGKGFEMIEGMGEGEDDETATELALLALVDAYKEKSVYSAFAFIKEEPKDYNKIIENELNDINDYFKDVKEFDYNAMMGLSFLSYDKNQLIENIKLKDKENVFNLAQDVMSIITIEKDPKNYNEKNYIDLLYDKLNNDKFTGKSIYGLIALEMSSTKKEYIDTIISKFKTEFKNNKIKKISDKSLLIIALSPYKEDDEVKTIINKCVEDLKNAQLENAAFTMNKAFPNGESEDTALAIEAIIASGGDPLSEEWTKNGKNPLDALLSFKMGKGYIYESSLGAYEQNMYTGYVLRSIIALKNKTVVFNNFKLDEDKPVEKNNKLTIENNIIKENFLKGHDANIELKLNNKNNDSVENVTIIIGVFNKNNKLISYKTLENTLENGEIKDIKEKISLPNEDNLKVKVFTWDSLEKMNSKNEPIEIKVKN</sequence>
<dbReference type="AlphaFoldDB" id="A0A6M0H243"/>
<organism evidence="1 2">
    <name type="scientific">Clostridium senegalense</name>
    <dbReference type="NCBI Taxonomy" id="1465809"/>
    <lineage>
        <taxon>Bacteria</taxon>
        <taxon>Bacillati</taxon>
        <taxon>Bacillota</taxon>
        <taxon>Clostridia</taxon>
        <taxon>Eubacteriales</taxon>
        <taxon>Clostridiaceae</taxon>
        <taxon>Clostridium</taxon>
    </lineage>
</organism>
<dbReference type="SUPFAM" id="SSF48239">
    <property type="entry name" value="Terpenoid cyclases/Protein prenyltransferases"/>
    <property type="match status" value="1"/>
</dbReference>
<dbReference type="Proteomes" id="UP000481872">
    <property type="component" value="Unassembled WGS sequence"/>
</dbReference>
<dbReference type="RefSeq" id="WP_199869373.1">
    <property type="nucleotide sequence ID" value="NZ_JAAGPU010000005.1"/>
</dbReference>
<proteinExistence type="predicted"/>
<name>A0A6M0H243_9CLOT</name>
<dbReference type="EMBL" id="JAAGPU010000005">
    <property type="protein sequence ID" value="NEU04163.1"/>
    <property type="molecule type" value="Genomic_DNA"/>
</dbReference>
<protein>
    <recommendedName>
        <fullName evidence="3">DUF4430 domain-containing protein</fullName>
    </recommendedName>
</protein>
<gene>
    <name evidence="1" type="ORF">G3M99_04675</name>
</gene>
<dbReference type="Gene3D" id="1.50.10.20">
    <property type="match status" value="2"/>
</dbReference>
<dbReference type="InterPro" id="IPR008930">
    <property type="entry name" value="Terpenoid_cyclase/PrenylTrfase"/>
</dbReference>